<accession>A0A2A2ZJX2</accession>
<keyword evidence="3" id="KW-0274">FAD</keyword>
<organism evidence="7 8">
    <name type="scientific">Mycobacterium avium</name>
    <dbReference type="NCBI Taxonomy" id="1764"/>
    <lineage>
        <taxon>Bacteria</taxon>
        <taxon>Bacillati</taxon>
        <taxon>Actinomycetota</taxon>
        <taxon>Actinomycetes</taxon>
        <taxon>Mycobacteriales</taxon>
        <taxon>Mycobacteriaceae</taxon>
        <taxon>Mycobacterium</taxon>
        <taxon>Mycobacterium avium complex (MAC)</taxon>
    </lineage>
</organism>
<dbReference type="InterPro" id="IPR027477">
    <property type="entry name" value="Succ_DH/fumarate_Rdtase_cat_sf"/>
</dbReference>
<dbReference type="InterPro" id="IPR050315">
    <property type="entry name" value="FAD-oxidoreductase_2"/>
</dbReference>
<comment type="caution">
    <text evidence="7">The sequence shown here is derived from an EMBL/GenBank/DDBJ whole genome shotgun (WGS) entry which is preliminary data.</text>
</comment>
<gene>
    <name evidence="7" type="ORF">CKJ66_10500</name>
</gene>
<dbReference type="Gene3D" id="3.90.700.10">
    <property type="entry name" value="Succinate dehydrogenase/fumarate reductase flavoprotein, catalytic domain"/>
    <property type="match status" value="1"/>
</dbReference>
<dbReference type="SUPFAM" id="SSF51905">
    <property type="entry name" value="FAD/NAD(P)-binding domain"/>
    <property type="match status" value="1"/>
</dbReference>
<evidence type="ECO:0000259" key="6">
    <source>
        <dbReference type="Pfam" id="PF00890"/>
    </source>
</evidence>
<dbReference type="PANTHER" id="PTHR43400:SF10">
    <property type="entry name" value="3-OXOSTEROID 1-DEHYDROGENASE"/>
    <property type="match status" value="1"/>
</dbReference>
<dbReference type="Proteomes" id="UP000217768">
    <property type="component" value="Unassembled WGS sequence"/>
</dbReference>
<feature type="domain" description="FAD-dependent oxidoreductase 2 FAD-binding" evidence="6">
    <location>
        <begin position="32"/>
        <end position="478"/>
    </location>
</feature>
<dbReference type="SUPFAM" id="SSF56425">
    <property type="entry name" value="Succinate dehydrogenase/fumarate reductase flavoprotein, catalytic domain"/>
    <property type="match status" value="1"/>
</dbReference>
<dbReference type="PANTHER" id="PTHR43400">
    <property type="entry name" value="FUMARATE REDUCTASE"/>
    <property type="match status" value="1"/>
</dbReference>
<dbReference type="InterPro" id="IPR003953">
    <property type="entry name" value="FAD-dep_OxRdtase_2_FAD-bd"/>
</dbReference>
<dbReference type="AlphaFoldDB" id="A0A2A2ZJX2"/>
<evidence type="ECO:0000256" key="3">
    <source>
        <dbReference type="ARBA" id="ARBA00022827"/>
    </source>
</evidence>
<keyword evidence="2" id="KW-0285">Flavoprotein</keyword>
<evidence type="ECO:0000256" key="4">
    <source>
        <dbReference type="ARBA" id="ARBA00023002"/>
    </source>
</evidence>
<comment type="cofactor">
    <cofactor evidence="1">
        <name>FAD</name>
        <dbReference type="ChEBI" id="CHEBI:57692"/>
    </cofactor>
</comment>
<evidence type="ECO:0000313" key="8">
    <source>
        <dbReference type="Proteomes" id="UP000217768"/>
    </source>
</evidence>
<protein>
    <submittedName>
        <fullName evidence="7">Flavoprotein</fullName>
    </submittedName>
</protein>
<proteinExistence type="predicted"/>
<dbReference type="InterPro" id="IPR036188">
    <property type="entry name" value="FAD/NAD-bd_sf"/>
</dbReference>
<dbReference type="Gene3D" id="3.50.50.60">
    <property type="entry name" value="FAD/NAD(P)-binding domain"/>
    <property type="match status" value="1"/>
</dbReference>
<sequence>MDSGTTRGDAHVSTDVTPIPASSITSWDHEADVVIAGYGVAGAAAAVEAARAGADVLVLERTGSWGGAAAMAGGFIYLGGGTPIQKACGFTDSVDNMAAFLNVAMGPGADADRIADYCAGSLAHFEWLVGCGVPFKAEFFGEPGWEPMGDQGLMYSGGENSYPFNTIASPAPRGHVPQMQNKKQGEASAGYMLMKPLVESATAAGARALYDVRVQRLITESDGRVVGMRARRYGTEMNIRARTGVVLATGSFAYNDSMVARYAPRIAGRPAASIEQHDGQAIRMAQALGADLAHMDATEVAIFIDPQQLVRGILVNGRGQRYVAEDTYPGRIGQLTLYQQDNTAYLIIDGDAQDEAMAAWSPKLMLRPATWVADTVADLERDMALPPGSLQDTVAAYNAGAARGEDPLLHKKPEWIRPIGSPVGAVDLRESTGGFTLGGLATTLDAEVLHVSGQPIPGLFAAGRCTAGLAAWGYASGISLGDGSFYGRRAGASAAGCRLPRV</sequence>
<dbReference type="GO" id="GO:0008202">
    <property type="term" value="P:steroid metabolic process"/>
    <property type="evidence" value="ECO:0007669"/>
    <property type="project" value="UniProtKB-ARBA"/>
</dbReference>
<name>A0A2A2ZJX2_MYCAV</name>
<dbReference type="Pfam" id="PF00890">
    <property type="entry name" value="FAD_binding_2"/>
    <property type="match status" value="1"/>
</dbReference>
<evidence type="ECO:0000256" key="5">
    <source>
        <dbReference type="SAM" id="MobiDB-lite"/>
    </source>
</evidence>
<evidence type="ECO:0000313" key="7">
    <source>
        <dbReference type="EMBL" id="PBA26837.1"/>
    </source>
</evidence>
<dbReference type="EMBL" id="NSFD01000021">
    <property type="protein sequence ID" value="PBA26837.1"/>
    <property type="molecule type" value="Genomic_DNA"/>
</dbReference>
<reference evidence="7 8" key="1">
    <citation type="submission" date="2017-08" db="EMBL/GenBank/DDBJ databases">
        <title>Phylogenetic analysis of Mycobacterium avium complex whole genomes.</title>
        <authorList>
            <person name="Caverly L.J."/>
            <person name="Spilker T."/>
            <person name="Lipuma J."/>
        </authorList>
    </citation>
    <scope>NUCLEOTIDE SEQUENCE [LARGE SCALE GENOMIC DNA]</scope>
    <source>
        <strain evidence="7 8">FLAC0165</strain>
    </source>
</reference>
<dbReference type="GO" id="GO:0033765">
    <property type="term" value="F:steroid dehydrogenase activity, acting on the CH-CH group of donors"/>
    <property type="evidence" value="ECO:0007669"/>
    <property type="project" value="UniProtKB-ARBA"/>
</dbReference>
<evidence type="ECO:0000256" key="1">
    <source>
        <dbReference type="ARBA" id="ARBA00001974"/>
    </source>
</evidence>
<dbReference type="RefSeq" id="WP_050594592.1">
    <property type="nucleotide sequence ID" value="NZ_JAEKMM010000036.1"/>
</dbReference>
<dbReference type="NCBIfam" id="NF005510">
    <property type="entry name" value="PRK07121.1-3"/>
    <property type="match status" value="1"/>
</dbReference>
<evidence type="ECO:0000256" key="2">
    <source>
        <dbReference type="ARBA" id="ARBA00022630"/>
    </source>
</evidence>
<keyword evidence="4" id="KW-0560">Oxidoreductase</keyword>
<feature type="region of interest" description="Disordered" evidence="5">
    <location>
        <begin position="1"/>
        <end position="21"/>
    </location>
</feature>
<dbReference type="NCBIfam" id="NF005512">
    <property type="entry name" value="PRK07121.1-5"/>
    <property type="match status" value="1"/>
</dbReference>